<reference evidence="2 3" key="1">
    <citation type="submission" date="2019-05" db="EMBL/GenBank/DDBJ databases">
        <title>Another draft genome of Portunus trituberculatus and its Hox gene families provides insights of decapod evolution.</title>
        <authorList>
            <person name="Jeong J.-H."/>
            <person name="Song I."/>
            <person name="Kim S."/>
            <person name="Choi T."/>
            <person name="Kim D."/>
            <person name="Ryu S."/>
            <person name="Kim W."/>
        </authorList>
    </citation>
    <scope>NUCLEOTIDE SEQUENCE [LARGE SCALE GENOMIC DNA]</scope>
    <source>
        <tissue evidence="2">Muscle</tissue>
    </source>
</reference>
<accession>A0A5B7KAS9</accession>
<dbReference type="Proteomes" id="UP000324222">
    <property type="component" value="Unassembled WGS sequence"/>
</dbReference>
<feature type="region of interest" description="Disordered" evidence="1">
    <location>
        <begin position="14"/>
        <end position="42"/>
    </location>
</feature>
<comment type="caution">
    <text evidence="2">The sequence shown here is derived from an EMBL/GenBank/DDBJ whole genome shotgun (WGS) entry which is preliminary data.</text>
</comment>
<feature type="compositionally biased region" description="Gly residues" evidence="1">
    <location>
        <begin position="24"/>
        <end position="34"/>
    </location>
</feature>
<sequence>MPAPVSVSVCEGGRQTAAVEGDGGDVGGGNGDTGGGRRRKRVVSTTTEGLMIVAAGQIKFPMAIYLHTYSAFSHSELHARETRLTGHEEEKEEEEKEK</sequence>
<dbReference type="EMBL" id="VSRR010128324">
    <property type="protein sequence ID" value="MPD01725.1"/>
    <property type="molecule type" value="Genomic_DNA"/>
</dbReference>
<evidence type="ECO:0000256" key="1">
    <source>
        <dbReference type="SAM" id="MobiDB-lite"/>
    </source>
</evidence>
<proteinExistence type="predicted"/>
<keyword evidence="3" id="KW-1185">Reference proteome</keyword>
<protein>
    <submittedName>
        <fullName evidence="2">Uncharacterized protein</fullName>
    </submittedName>
</protein>
<organism evidence="2 3">
    <name type="scientific">Portunus trituberculatus</name>
    <name type="common">Swimming crab</name>
    <name type="synonym">Neptunus trituberculatus</name>
    <dbReference type="NCBI Taxonomy" id="210409"/>
    <lineage>
        <taxon>Eukaryota</taxon>
        <taxon>Metazoa</taxon>
        <taxon>Ecdysozoa</taxon>
        <taxon>Arthropoda</taxon>
        <taxon>Crustacea</taxon>
        <taxon>Multicrustacea</taxon>
        <taxon>Malacostraca</taxon>
        <taxon>Eumalacostraca</taxon>
        <taxon>Eucarida</taxon>
        <taxon>Decapoda</taxon>
        <taxon>Pleocyemata</taxon>
        <taxon>Brachyura</taxon>
        <taxon>Eubrachyura</taxon>
        <taxon>Portunoidea</taxon>
        <taxon>Portunidae</taxon>
        <taxon>Portuninae</taxon>
        <taxon>Portunus</taxon>
    </lineage>
</organism>
<dbReference type="AlphaFoldDB" id="A0A5B7KAS9"/>
<evidence type="ECO:0000313" key="2">
    <source>
        <dbReference type="EMBL" id="MPD01725.1"/>
    </source>
</evidence>
<evidence type="ECO:0000313" key="3">
    <source>
        <dbReference type="Proteomes" id="UP000324222"/>
    </source>
</evidence>
<gene>
    <name evidence="2" type="ORF">E2C01_097265</name>
</gene>
<name>A0A5B7KAS9_PORTR</name>